<dbReference type="Pfam" id="PF17919">
    <property type="entry name" value="RT_RNaseH_2"/>
    <property type="match status" value="1"/>
</dbReference>
<dbReference type="FunFam" id="3.30.70.270:FF:000020">
    <property type="entry name" value="Transposon Tf2-6 polyprotein-like Protein"/>
    <property type="match status" value="1"/>
</dbReference>
<gene>
    <name evidence="3" type="ORF">PR001_g13486</name>
    <name evidence="2" type="ORF">PR002_g15675</name>
</gene>
<organism evidence="2 5">
    <name type="scientific">Phytophthora rubi</name>
    <dbReference type="NCBI Taxonomy" id="129364"/>
    <lineage>
        <taxon>Eukaryota</taxon>
        <taxon>Sar</taxon>
        <taxon>Stramenopiles</taxon>
        <taxon>Oomycota</taxon>
        <taxon>Peronosporomycetes</taxon>
        <taxon>Peronosporales</taxon>
        <taxon>Peronosporaceae</taxon>
        <taxon>Phytophthora</taxon>
    </lineage>
</organism>
<dbReference type="EMBL" id="QXFV01000926">
    <property type="protein sequence ID" value="KAE9020912.1"/>
    <property type="molecule type" value="Genomic_DNA"/>
</dbReference>
<dbReference type="OrthoDB" id="163970at2759"/>
<protein>
    <recommendedName>
        <fullName evidence="1">Reverse transcriptase/retrotransposon-derived protein RNase H-like domain-containing protein</fullName>
    </recommendedName>
</protein>
<dbReference type="EMBL" id="QXFU01001155">
    <property type="protein sequence ID" value="KAE9009219.1"/>
    <property type="molecule type" value="Genomic_DNA"/>
</dbReference>
<dbReference type="InterPro" id="IPR043128">
    <property type="entry name" value="Rev_trsase/Diguanyl_cyclase"/>
</dbReference>
<evidence type="ECO:0000259" key="1">
    <source>
        <dbReference type="Pfam" id="PF17919"/>
    </source>
</evidence>
<dbReference type="Gene3D" id="3.30.70.270">
    <property type="match status" value="1"/>
</dbReference>
<dbReference type="PANTHER" id="PTHR33064:SF40">
    <property type="entry name" value="REVERSE TRANSCRIPTASE_RETROTRANSPOSON-DERIVED PROTEIN RNASE H-LIKE DOMAIN-CONTAINING PROTEIN"/>
    <property type="match status" value="1"/>
</dbReference>
<proteinExistence type="predicted"/>
<dbReference type="InterPro" id="IPR051320">
    <property type="entry name" value="Viral_Replic_Matur_Polypro"/>
</dbReference>
<dbReference type="CDD" id="cd09274">
    <property type="entry name" value="RNase_HI_RT_Ty3"/>
    <property type="match status" value="1"/>
</dbReference>
<comment type="caution">
    <text evidence="2">The sequence shown here is derived from an EMBL/GenBank/DDBJ whole genome shotgun (WGS) entry which is preliminary data.</text>
</comment>
<feature type="domain" description="Reverse transcriptase/retrotransposon-derived protein RNase H-like" evidence="1">
    <location>
        <begin position="46"/>
        <end position="144"/>
    </location>
</feature>
<dbReference type="Proteomes" id="UP000435112">
    <property type="component" value="Unassembled WGS sequence"/>
</dbReference>
<dbReference type="Proteomes" id="UP000429607">
    <property type="component" value="Unassembled WGS sequence"/>
</dbReference>
<dbReference type="InterPro" id="IPR043502">
    <property type="entry name" value="DNA/RNA_pol_sf"/>
</dbReference>
<dbReference type="InterPro" id="IPR041577">
    <property type="entry name" value="RT_RNaseH_2"/>
</dbReference>
<evidence type="ECO:0000313" key="4">
    <source>
        <dbReference type="Proteomes" id="UP000429607"/>
    </source>
</evidence>
<accession>A0A6A3KQN3</accession>
<dbReference type="AlphaFoldDB" id="A0A6A3KQN3"/>
<evidence type="ECO:0000313" key="2">
    <source>
        <dbReference type="EMBL" id="KAE9009219.1"/>
    </source>
</evidence>
<evidence type="ECO:0000313" key="5">
    <source>
        <dbReference type="Proteomes" id="UP000435112"/>
    </source>
</evidence>
<dbReference type="SUPFAM" id="SSF56672">
    <property type="entry name" value="DNA/RNA polymerases"/>
    <property type="match status" value="1"/>
</dbReference>
<dbReference type="PANTHER" id="PTHR33064">
    <property type="entry name" value="POL PROTEIN"/>
    <property type="match status" value="1"/>
</dbReference>
<reference evidence="4 5" key="1">
    <citation type="submission" date="2018-09" db="EMBL/GenBank/DDBJ databases">
        <title>Genomic investigation of the strawberry pathogen Phytophthora fragariae indicates pathogenicity is determined by transcriptional variation in three key races.</title>
        <authorList>
            <person name="Adams T.M."/>
            <person name="Armitage A.D."/>
            <person name="Sobczyk M.K."/>
            <person name="Bates H.J."/>
            <person name="Dunwell J.M."/>
            <person name="Nellist C.F."/>
            <person name="Harrison R.J."/>
        </authorList>
    </citation>
    <scope>NUCLEOTIDE SEQUENCE [LARGE SCALE GENOMIC DNA]</scope>
    <source>
        <strain evidence="3 4">SCRP249</strain>
        <strain evidence="2 5">SCRP324</strain>
    </source>
</reference>
<name>A0A6A3KQN3_9STRA</name>
<evidence type="ECO:0000313" key="3">
    <source>
        <dbReference type="EMBL" id="KAE9020912.1"/>
    </source>
</evidence>
<sequence length="172" mass="19738">MQPPRNRKDLQRFLGLPGCYRRFIPQYPALVYPLTELVKTTTGGRWGTEEIKAFDDVRALLKCSPVLRLPFFSLTFFVTTDASDVAVGGVLSQVFDGVEHPLAFLSCKLSDVEKRWSTHEKELFGSRFCLEKWRVNLLGTVFTVYTDNSACVWFFTEPSPSPKLLLWLDFFN</sequence>